<evidence type="ECO:0000259" key="6">
    <source>
        <dbReference type="Pfam" id="PF00155"/>
    </source>
</evidence>
<dbReference type="NCBIfam" id="TIGR04350">
    <property type="entry name" value="C_S_lyase_PatB"/>
    <property type="match status" value="1"/>
</dbReference>
<dbReference type="InterPro" id="IPR015422">
    <property type="entry name" value="PyrdxlP-dep_Trfase_small"/>
</dbReference>
<dbReference type="InterPro" id="IPR004839">
    <property type="entry name" value="Aminotransferase_I/II_large"/>
</dbReference>
<reference evidence="7 8" key="1">
    <citation type="submission" date="2016-10" db="EMBL/GenBank/DDBJ databases">
        <authorList>
            <person name="de Groot N.N."/>
        </authorList>
    </citation>
    <scope>NUCLEOTIDE SEQUENCE [LARGE SCALE GENOMIC DNA]</scope>
    <source>
        <strain evidence="7 8">Nm110</strain>
    </source>
</reference>
<comment type="cofactor">
    <cofactor evidence="1">
        <name>pyridoxal 5'-phosphate</name>
        <dbReference type="ChEBI" id="CHEBI:597326"/>
    </cofactor>
</comment>
<dbReference type="Pfam" id="PF00155">
    <property type="entry name" value="Aminotran_1_2"/>
    <property type="match status" value="1"/>
</dbReference>
<dbReference type="InterPro" id="IPR015421">
    <property type="entry name" value="PyrdxlP-dep_Trfase_major"/>
</dbReference>
<keyword evidence="3" id="KW-0663">Pyridoxal phosphate</keyword>
<dbReference type="InterPro" id="IPR015424">
    <property type="entry name" value="PyrdxlP-dep_Trfase"/>
</dbReference>
<dbReference type="GO" id="GO:0047804">
    <property type="term" value="F:cysteine-S-conjugate beta-lyase activity"/>
    <property type="evidence" value="ECO:0007669"/>
    <property type="project" value="UniProtKB-EC"/>
</dbReference>
<dbReference type="InterPro" id="IPR027619">
    <property type="entry name" value="C-S_lyase_PatB-like"/>
</dbReference>
<dbReference type="InterPro" id="IPR051798">
    <property type="entry name" value="Class-II_PLP-Dep_Aminotrans"/>
</dbReference>
<dbReference type="EMBL" id="FNNH01000007">
    <property type="protein sequence ID" value="SDW31933.1"/>
    <property type="molecule type" value="Genomic_DNA"/>
</dbReference>
<sequence>MSDLFDRDIKRIGTNSTKFDGRLSTFGNANVMPLWVADMDFAAPAEITHALIGRATHPIYGYTLIPESLYQSLIDWLWLRYQWKVEREWIILSPGVVPSITTTIMALIQTGEQVIIQPPVYFPFFSAVTKTDRQLILNPLHLEKGRYTIDFDQLEQIGINARMLLFCSPHNPVGRVWSESELAQLIKMADKHNWVIISDEIHADLVYPENQHHPLASLTENPENIITAIAPSKTFNIPGLHLSALIVPNKIHRAAIIHFFDMLHVSAANPFSMVAFETAYRTGATWLNELMLYLKNTRDQVDGYLAEHLPDIQLIKPEGTYLLWLDCRALNMNDKQLKHFFVHEAEVGLSPGALFGKNGSGFMRMNIGTPRHNIMTALENIRKAYKRVKIRSGRIL</sequence>
<proteinExistence type="inferred from homology"/>
<dbReference type="CDD" id="cd00609">
    <property type="entry name" value="AAT_like"/>
    <property type="match status" value="1"/>
</dbReference>
<dbReference type="SUPFAM" id="SSF53383">
    <property type="entry name" value="PLP-dependent transferases"/>
    <property type="match status" value="1"/>
</dbReference>
<dbReference type="RefSeq" id="WP_074665910.1">
    <property type="nucleotide sequence ID" value="NZ_FNNH01000007.1"/>
</dbReference>
<dbReference type="Gene3D" id="3.90.1150.10">
    <property type="entry name" value="Aspartate Aminotransferase, domain 1"/>
    <property type="match status" value="1"/>
</dbReference>
<accession>A0A1H2SJQ5</accession>
<evidence type="ECO:0000313" key="8">
    <source>
        <dbReference type="Proteomes" id="UP000183454"/>
    </source>
</evidence>
<evidence type="ECO:0000256" key="5">
    <source>
        <dbReference type="ARBA" id="ARBA00037974"/>
    </source>
</evidence>
<dbReference type="EC" id="4.4.1.13" evidence="2"/>
<evidence type="ECO:0000256" key="2">
    <source>
        <dbReference type="ARBA" id="ARBA00012224"/>
    </source>
</evidence>
<gene>
    <name evidence="7" type="ORF">SAMN05421882_100797</name>
</gene>
<name>A0A1H2SJQ5_9PROT</name>
<keyword evidence="4 7" id="KW-0456">Lyase</keyword>
<evidence type="ECO:0000256" key="4">
    <source>
        <dbReference type="ARBA" id="ARBA00023239"/>
    </source>
</evidence>
<organism evidence="7 8">
    <name type="scientific">Nitrosomonas communis</name>
    <dbReference type="NCBI Taxonomy" id="44574"/>
    <lineage>
        <taxon>Bacteria</taxon>
        <taxon>Pseudomonadati</taxon>
        <taxon>Pseudomonadota</taxon>
        <taxon>Betaproteobacteria</taxon>
        <taxon>Nitrosomonadales</taxon>
        <taxon>Nitrosomonadaceae</taxon>
        <taxon>Nitrosomonas</taxon>
    </lineage>
</organism>
<comment type="similarity">
    <text evidence="5">Belongs to the class-II pyridoxal-phosphate-dependent aminotransferase family. MalY/PatB cystathionine beta-lyase subfamily.</text>
</comment>
<evidence type="ECO:0000256" key="1">
    <source>
        <dbReference type="ARBA" id="ARBA00001933"/>
    </source>
</evidence>
<dbReference type="Proteomes" id="UP000183454">
    <property type="component" value="Unassembled WGS sequence"/>
</dbReference>
<dbReference type="PANTHER" id="PTHR43525:SF1">
    <property type="entry name" value="PROTEIN MALY"/>
    <property type="match status" value="1"/>
</dbReference>
<dbReference type="AlphaFoldDB" id="A0A1H2SJQ5"/>
<dbReference type="GO" id="GO:0030170">
    <property type="term" value="F:pyridoxal phosphate binding"/>
    <property type="evidence" value="ECO:0007669"/>
    <property type="project" value="InterPro"/>
</dbReference>
<dbReference type="PANTHER" id="PTHR43525">
    <property type="entry name" value="PROTEIN MALY"/>
    <property type="match status" value="1"/>
</dbReference>
<evidence type="ECO:0000256" key="3">
    <source>
        <dbReference type="ARBA" id="ARBA00022898"/>
    </source>
</evidence>
<feature type="domain" description="Aminotransferase class I/classII large" evidence="6">
    <location>
        <begin position="38"/>
        <end position="381"/>
    </location>
</feature>
<dbReference type="Gene3D" id="3.40.640.10">
    <property type="entry name" value="Type I PLP-dependent aspartate aminotransferase-like (Major domain)"/>
    <property type="match status" value="1"/>
</dbReference>
<evidence type="ECO:0000313" key="7">
    <source>
        <dbReference type="EMBL" id="SDW31933.1"/>
    </source>
</evidence>
<protein>
    <recommendedName>
        <fullName evidence="2">cysteine-S-conjugate beta-lyase</fullName>
        <ecNumber evidence="2">4.4.1.13</ecNumber>
    </recommendedName>
</protein>